<dbReference type="EMBL" id="WCRY01000034">
    <property type="protein sequence ID" value="KAB4473601.1"/>
    <property type="molecule type" value="Genomic_DNA"/>
</dbReference>
<organism evidence="4 5">
    <name type="scientific">Bacteroides thetaiotaomicron</name>
    <dbReference type="NCBI Taxonomy" id="818"/>
    <lineage>
        <taxon>Bacteria</taxon>
        <taxon>Pseudomonadati</taxon>
        <taxon>Bacteroidota</taxon>
        <taxon>Bacteroidia</taxon>
        <taxon>Bacteroidales</taxon>
        <taxon>Bacteroidaceae</taxon>
        <taxon>Bacteroides</taxon>
    </lineage>
</organism>
<reference evidence="4 5" key="1">
    <citation type="submission" date="2018-08" db="EMBL/GenBank/DDBJ databases">
        <title>A genome reference for cultivated species of the human gut microbiota.</title>
        <authorList>
            <person name="Zou Y."/>
            <person name="Xue W."/>
            <person name="Luo G."/>
        </authorList>
    </citation>
    <scope>NUCLEOTIDE SEQUENCE [LARGE SCALE GENOMIC DNA]</scope>
    <source>
        <strain evidence="4 5">AM30-26</strain>
    </source>
</reference>
<keyword evidence="1" id="KW-0472">Membrane</keyword>
<comment type="caution">
    <text evidence="4">The sequence shown here is derived from an EMBL/GenBank/DDBJ whole genome shotgun (WGS) entry which is preliminary data.</text>
</comment>
<protein>
    <submittedName>
        <fullName evidence="4">Uncharacterized protein</fullName>
    </submittedName>
</protein>
<keyword evidence="1" id="KW-0812">Transmembrane</keyword>
<proteinExistence type="predicted"/>
<accession>A0A2J6A0B5</accession>
<gene>
    <name evidence="4" type="ORF">DW780_21155</name>
    <name evidence="3" type="ORF">GAN91_23635</name>
    <name evidence="2" type="ORF">GAO51_03700</name>
</gene>
<evidence type="ECO:0000313" key="4">
    <source>
        <dbReference type="EMBL" id="RHD83421.1"/>
    </source>
</evidence>
<evidence type="ECO:0000313" key="6">
    <source>
        <dbReference type="Proteomes" id="UP000436858"/>
    </source>
</evidence>
<dbReference type="Proteomes" id="UP000436858">
    <property type="component" value="Unassembled WGS sequence"/>
</dbReference>
<keyword evidence="1" id="KW-1133">Transmembrane helix</keyword>
<evidence type="ECO:0000313" key="5">
    <source>
        <dbReference type="Proteomes" id="UP000284785"/>
    </source>
</evidence>
<evidence type="ECO:0000313" key="7">
    <source>
        <dbReference type="Proteomes" id="UP000440614"/>
    </source>
</evidence>
<dbReference type="AlphaFoldDB" id="A0A2J6A0B5"/>
<dbReference type="Proteomes" id="UP000284785">
    <property type="component" value="Unassembled WGS sequence"/>
</dbReference>
<feature type="transmembrane region" description="Helical" evidence="1">
    <location>
        <begin position="12"/>
        <end position="35"/>
    </location>
</feature>
<evidence type="ECO:0000313" key="3">
    <source>
        <dbReference type="EMBL" id="KAB4473601.1"/>
    </source>
</evidence>
<dbReference type="Proteomes" id="UP000440614">
    <property type="component" value="Unassembled WGS sequence"/>
</dbReference>
<dbReference type="EMBL" id="QSJP01000023">
    <property type="protein sequence ID" value="RHD83421.1"/>
    <property type="molecule type" value="Genomic_DNA"/>
</dbReference>
<sequence length="48" mass="5560">MYQTIRQALSEVETLAICYYIVLIITHFSSILSMLSNLLPVLTYKYTT</sequence>
<reference evidence="6 7" key="2">
    <citation type="journal article" date="2019" name="Nat. Med.">
        <title>A library of human gut bacterial isolates paired with longitudinal multiomics data enables mechanistic microbiome research.</title>
        <authorList>
            <person name="Poyet M."/>
            <person name="Groussin M."/>
            <person name="Gibbons S.M."/>
            <person name="Avila-Pacheco J."/>
            <person name="Jiang X."/>
            <person name="Kearney S.M."/>
            <person name="Perrotta A.R."/>
            <person name="Berdy B."/>
            <person name="Zhao S."/>
            <person name="Lieberman T.D."/>
            <person name="Swanson P.K."/>
            <person name="Smith M."/>
            <person name="Roesemann S."/>
            <person name="Alexander J.E."/>
            <person name="Rich S.A."/>
            <person name="Livny J."/>
            <person name="Vlamakis H."/>
            <person name="Clish C."/>
            <person name="Bullock K."/>
            <person name="Deik A."/>
            <person name="Scott J."/>
            <person name="Pierce K.A."/>
            <person name="Xavier R.J."/>
            <person name="Alm E.J."/>
        </authorList>
    </citation>
    <scope>NUCLEOTIDE SEQUENCE [LARGE SCALE GENOMIC DNA]</scope>
    <source>
        <strain evidence="3 6">BIOML-A162</strain>
        <strain evidence="2 7">BIOML-A188</strain>
    </source>
</reference>
<name>A0A2J6A0B5_BACT4</name>
<evidence type="ECO:0000256" key="1">
    <source>
        <dbReference type="SAM" id="Phobius"/>
    </source>
</evidence>
<dbReference type="EMBL" id="WCSY01000002">
    <property type="protein sequence ID" value="KAB4315696.1"/>
    <property type="molecule type" value="Genomic_DNA"/>
</dbReference>
<evidence type="ECO:0000313" key="2">
    <source>
        <dbReference type="EMBL" id="KAB4315696.1"/>
    </source>
</evidence>